<evidence type="ECO:0000313" key="4">
    <source>
        <dbReference type="Proteomes" id="UP001164305"/>
    </source>
</evidence>
<protein>
    <recommendedName>
        <fullName evidence="5">DUF998 domain-containing protein</fullName>
    </recommendedName>
</protein>
<evidence type="ECO:0008006" key="5">
    <source>
        <dbReference type="Google" id="ProtNLM"/>
    </source>
</evidence>
<keyword evidence="4" id="KW-1185">Reference proteome</keyword>
<evidence type="ECO:0000256" key="2">
    <source>
        <dbReference type="SAM" id="Phobius"/>
    </source>
</evidence>
<dbReference type="EMBL" id="CP107020">
    <property type="protein sequence ID" value="UYG16028.1"/>
    <property type="molecule type" value="Genomic_DNA"/>
</dbReference>
<keyword evidence="2" id="KW-0812">Transmembrane</keyword>
<feature type="transmembrane region" description="Helical" evidence="2">
    <location>
        <begin position="162"/>
        <end position="181"/>
    </location>
</feature>
<gene>
    <name evidence="3" type="ORF">BRM3_10330</name>
</gene>
<feature type="region of interest" description="Disordered" evidence="1">
    <location>
        <begin position="221"/>
        <end position="246"/>
    </location>
</feature>
<dbReference type="Proteomes" id="UP001164305">
    <property type="component" value="Chromosome"/>
</dbReference>
<name>A0ABY6FYM0_9MICO</name>
<keyword evidence="2" id="KW-0472">Membrane</keyword>
<proteinExistence type="predicted"/>
<dbReference type="RefSeq" id="WP_263593241.1">
    <property type="nucleotide sequence ID" value="NZ_CP107020.1"/>
</dbReference>
<feature type="transmembrane region" description="Helical" evidence="2">
    <location>
        <begin position="193"/>
        <end position="213"/>
    </location>
</feature>
<accession>A0ABY6FYM0</accession>
<feature type="transmembrane region" description="Helical" evidence="2">
    <location>
        <begin position="96"/>
        <end position="113"/>
    </location>
</feature>
<feature type="transmembrane region" description="Helical" evidence="2">
    <location>
        <begin position="66"/>
        <end position="89"/>
    </location>
</feature>
<feature type="compositionally biased region" description="Low complexity" evidence="1">
    <location>
        <begin position="237"/>
        <end position="246"/>
    </location>
</feature>
<evidence type="ECO:0000313" key="3">
    <source>
        <dbReference type="EMBL" id="UYG16028.1"/>
    </source>
</evidence>
<organism evidence="3 4">
    <name type="scientific">Brachybacterium huguangmaarense</name>
    <dbReference type="NCBI Taxonomy" id="1652028"/>
    <lineage>
        <taxon>Bacteria</taxon>
        <taxon>Bacillati</taxon>
        <taxon>Actinomycetota</taxon>
        <taxon>Actinomycetes</taxon>
        <taxon>Micrococcales</taxon>
        <taxon>Dermabacteraceae</taxon>
        <taxon>Brachybacterium</taxon>
    </lineage>
</organism>
<reference evidence="3" key="1">
    <citation type="submission" date="2022-10" db="EMBL/GenBank/DDBJ databases">
        <title>Whole-Genome Sequencing of Brachybacterium huguangmaarense BRM-3, Isolated from Betula schmidtii.</title>
        <authorList>
            <person name="Haam D."/>
        </authorList>
    </citation>
    <scope>NUCLEOTIDE SEQUENCE</scope>
    <source>
        <strain evidence="3">BRM-3</strain>
    </source>
</reference>
<feature type="transmembrane region" description="Helical" evidence="2">
    <location>
        <begin position="119"/>
        <end position="141"/>
    </location>
</feature>
<keyword evidence="2" id="KW-1133">Transmembrane helix</keyword>
<sequence length="246" mass="24972">MNTQELTRRTGAALLLVALVIFAGASLWALAAPGVQYAWPLTMISDLGARGCFTADGRWICSPRAAAFNAGLLGSGLSLVGAATALRAARHPAPRGAVLSAGLGLVLLGLSPSDTAHGLHMAGAVLALPVASALLVVSAVCEVRRADLPRTGSRSPGAVAAPAVRGALGTVALVCTSAHLLPQARFHGAAEMVSLVALFLALLLEACTLLRAAPAPRRCDGSAAEMTQARPHRRPAAPRTGAADHR</sequence>
<evidence type="ECO:0000256" key="1">
    <source>
        <dbReference type="SAM" id="MobiDB-lite"/>
    </source>
</evidence>